<dbReference type="InterPro" id="IPR001680">
    <property type="entry name" value="WD40_rpt"/>
</dbReference>
<comment type="pathway">
    <text evidence="1">Protein modification; protein ubiquitination.</text>
</comment>
<dbReference type="InterPro" id="IPR038959">
    <property type="entry name" value="Prp19"/>
</dbReference>
<keyword evidence="1" id="KW-0234">DNA repair</keyword>
<keyword evidence="1" id="KW-0833">Ubl conjugation pathway</keyword>
<keyword evidence="1" id="KW-0508">mRNA splicing</keyword>
<proteinExistence type="inferred from homology"/>
<comment type="function">
    <text evidence="1">Ubiquitin-protein ligase which is mainly involved pre-mRNA splicing and DNA repair. Required for pre-mRNA splicing as component of the spliceosome.</text>
</comment>
<comment type="subunit">
    <text evidence="1">Homotetramer.</text>
</comment>
<dbReference type="Gene3D" id="2.130.10.10">
    <property type="entry name" value="YVTN repeat-like/Quinoprotein amine dehydrogenase"/>
    <property type="match status" value="1"/>
</dbReference>
<keyword evidence="1" id="KW-0507">mRNA processing</keyword>
<keyword evidence="1" id="KW-0227">DNA damage</keyword>
<keyword evidence="1" id="KW-0747">Spliceosome</keyword>
<dbReference type="InterPro" id="IPR015943">
    <property type="entry name" value="WD40/YVTN_repeat-like_dom_sf"/>
</dbReference>
<dbReference type="PANTHER" id="PTHR43995:SF1">
    <property type="entry name" value="PRE-MRNA-PROCESSING FACTOR 19"/>
    <property type="match status" value="1"/>
</dbReference>
<dbReference type="GO" id="GO:0071006">
    <property type="term" value="C:U2-type catalytic step 1 spliceosome"/>
    <property type="evidence" value="ECO:0007669"/>
    <property type="project" value="TreeGrafter"/>
</dbReference>
<keyword evidence="1" id="KW-0808">Transferase</keyword>
<dbReference type="GO" id="GO:0000974">
    <property type="term" value="C:Prp19 complex"/>
    <property type="evidence" value="ECO:0007669"/>
    <property type="project" value="UniProtKB-UniRule"/>
</dbReference>
<comment type="catalytic activity">
    <reaction evidence="1">
        <text>S-ubiquitinyl-[E2 ubiquitin-conjugating enzyme]-L-cysteine + [acceptor protein]-L-lysine = [E2 ubiquitin-conjugating enzyme]-L-cysteine + N(6)-ubiquitinyl-[acceptor protein]-L-lysine.</text>
        <dbReference type="EC" id="2.3.2.27"/>
    </reaction>
</comment>
<dbReference type="EC" id="2.3.2.27" evidence="1"/>
<keyword evidence="1" id="KW-0539">Nucleus</keyword>
<dbReference type="EMBL" id="GGEC01050548">
    <property type="protein sequence ID" value="MBX31032.1"/>
    <property type="molecule type" value="Transcribed_RNA"/>
</dbReference>
<accession>A0A2P2MLH5</accession>
<dbReference type="InterPro" id="IPR036322">
    <property type="entry name" value="WD40_repeat_dom_sf"/>
</dbReference>
<dbReference type="GO" id="GO:0000398">
    <property type="term" value="P:mRNA splicing, via spliceosome"/>
    <property type="evidence" value="ECO:0007669"/>
    <property type="project" value="InterPro"/>
</dbReference>
<dbReference type="AlphaFoldDB" id="A0A2P2MLH5"/>
<dbReference type="UniPathway" id="UPA00143"/>
<comment type="similarity">
    <text evidence="1">Belongs to the WD repeat PRP19 family.</text>
</comment>
<dbReference type="PANTHER" id="PTHR43995">
    <property type="entry name" value="PRE-MRNA-PROCESSING FACTOR 19"/>
    <property type="match status" value="1"/>
</dbReference>
<dbReference type="GO" id="GO:0006281">
    <property type="term" value="P:DNA repair"/>
    <property type="evidence" value="ECO:0007669"/>
    <property type="project" value="UniProtKB-KW"/>
</dbReference>
<dbReference type="SMART" id="SM00320">
    <property type="entry name" value="WD40"/>
    <property type="match status" value="1"/>
</dbReference>
<protein>
    <recommendedName>
        <fullName evidence="1">Pre-mRNA-processing factor 19</fullName>
        <ecNumber evidence="1">2.3.2.27</ecNumber>
    </recommendedName>
</protein>
<comment type="subcellular location">
    <subcellularLocation>
        <location evidence="1">Nucleus</location>
    </subcellularLocation>
</comment>
<evidence type="ECO:0000256" key="1">
    <source>
        <dbReference type="RuleBase" id="RU367101"/>
    </source>
</evidence>
<organism evidence="2">
    <name type="scientific">Rhizophora mucronata</name>
    <name type="common">Asiatic mangrove</name>
    <dbReference type="NCBI Taxonomy" id="61149"/>
    <lineage>
        <taxon>Eukaryota</taxon>
        <taxon>Viridiplantae</taxon>
        <taxon>Streptophyta</taxon>
        <taxon>Embryophyta</taxon>
        <taxon>Tracheophyta</taxon>
        <taxon>Spermatophyta</taxon>
        <taxon>Magnoliopsida</taxon>
        <taxon>eudicotyledons</taxon>
        <taxon>Gunneridae</taxon>
        <taxon>Pentapetalae</taxon>
        <taxon>rosids</taxon>
        <taxon>fabids</taxon>
        <taxon>Malpighiales</taxon>
        <taxon>Rhizophoraceae</taxon>
        <taxon>Rhizophora</taxon>
    </lineage>
</organism>
<name>A0A2P2MLH5_RHIMU</name>
<sequence>MCLLTTLTEFCGRAPNQSIQSHHSFMYNLSQLILFACICCRVYQVASVKAEWNCIKTLPDLSGTGRATCVKFGPDAKYIAVGSMDRNLRIFGLPSDESQLES</sequence>
<dbReference type="GO" id="GO:0005737">
    <property type="term" value="C:cytoplasm"/>
    <property type="evidence" value="ECO:0007669"/>
    <property type="project" value="TreeGrafter"/>
</dbReference>
<dbReference type="GO" id="GO:0061630">
    <property type="term" value="F:ubiquitin protein ligase activity"/>
    <property type="evidence" value="ECO:0007669"/>
    <property type="project" value="UniProtKB-UniRule"/>
</dbReference>
<dbReference type="SUPFAM" id="SSF50978">
    <property type="entry name" value="WD40 repeat-like"/>
    <property type="match status" value="1"/>
</dbReference>
<reference evidence="2" key="1">
    <citation type="submission" date="2018-02" db="EMBL/GenBank/DDBJ databases">
        <title>Rhizophora mucronata_Transcriptome.</title>
        <authorList>
            <person name="Meera S.P."/>
            <person name="Sreeshan A."/>
            <person name="Augustine A."/>
        </authorList>
    </citation>
    <scope>NUCLEOTIDE SEQUENCE</scope>
    <source>
        <tissue evidence="2">Leaf</tissue>
    </source>
</reference>
<evidence type="ECO:0000313" key="2">
    <source>
        <dbReference type="EMBL" id="MBX31032.1"/>
    </source>
</evidence>
<dbReference type="GO" id="GO:0070534">
    <property type="term" value="P:protein K63-linked ubiquitination"/>
    <property type="evidence" value="ECO:0007669"/>
    <property type="project" value="UniProtKB-UniRule"/>
</dbReference>